<accession>A0A1D1V4Z7</accession>
<dbReference type="EMBL" id="BDGG01000003">
    <property type="protein sequence ID" value="GAU96819.1"/>
    <property type="molecule type" value="Genomic_DNA"/>
</dbReference>
<dbReference type="AlphaFoldDB" id="A0A1D1V4Z7"/>
<evidence type="ECO:0000313" key="1">
    <source>
        <dbReference type="EMBL" id="GAU96819.1"/>
    </source>
</evidence>
<sequence>MPTGLQMLQDATRSGSLSPPQWLRCIYPPSLYCTGYYVDYVSCYYVPTHDPYFEYYDSLNQLIVYCAQGYVMTGISKKISRFTGEWFFD</sequence>
<protein>
    <submittedName>
        <fullName evidence="1">Uncharacterized protein</fullName>
    </submittedName>
</protein>
<evidence type="ECO:0000313" key="2">
    <source>
        <dbReference type="Proteomes" id="UP000186922"/>
    </source>
</evidence>
<gene>
    <name evidence="1" type="primary">RvY_08204-1</name>
    <name evidence="1" type="synonym">RvY_08204.1</name>
    <name evidence="1" type="ORF">RvY_08204</name>
</gene>
<organism evidence="1 2">
    <name type="scientific">Ramazzottius varieornatus</name>
    <name type="common">Water bear</name>
    <name type="synonym">Tardigrade</name>
    <dbReference type="NCBI Taxonomy" id="947166"/>
    <lineage>
        <taxon>Eukaryota</taxon>
        <taxon>Metazoa</taxon>
        <taxon>Ecdysozoa</taxon>
        <taxon>Tardigrada</taxon>
        <taxon>Eutardigrada</taxon>
        <taxon>Parachela</taxon>
        <taxon>Hypsibioidea</taxon>
        <taxon>Ramazzottiidae</taxon>
        <taxon>Ramazzottius</taxon>
    </lineage>
</organism>
<keyword evidence="2" id="KW-1185">Reference proteome</keyword>
<name>A0A1D1V4Z7_RAMVA</name>
<dbReference type="Proteomes" id="UP000186922">
    <property type="component" value="Unassembled WGS sequence"/>
</dbReference>
<reference evidence="1 2" key="1">
    <citation type="journal article" date="2016" name="Nat. Commun.">
        <title>Extremotolerant tardigrade genome and improved radiotolerance of human cultured cells by tardigrade-unique protein.</title>
        <authorList>
            <person name="Hashimoto T."/>
            <person name="Horikawa D.D."/>
            <person name="Saito Y."/>
            <person name="Kuwahara H."/>
            <person name="Kozuka-Hata H."/>
            <person name="Shin-I T."/>
            <person name="Minakuchi Y."/>
            <person name="Ohishi K."/>
            <person name="Motoyama A."/>
            <person name="Aizu T."/>
            <person name="Enomoto A."/>
            <person name="Kondo K."/>
            <person name="Tanaka S."/>
            <person name="Hara Y."/>
            <person name="Koshikawa S."/>
            <person name="Sagara H."/>
            <person name="Miura T."/>
            <person name="Yokobori S."/>
            <person name="Miyagawa K."/>
            <person name="Suzuki Y."/>
            <person name="Kubo T."/>
            <person name="Oyama M."/>
            <person name="Kohara Y."/>
            <person name="Fujiyama A."/>
            <person name="Arakawa K."/>
            <person name="Katayama T."/>
            <person name="Toyoda A."/>
            <person name="Kunieda T."/>
        </authorList>
    </citation>
    <scope>NUCLEOTIDE SEQUENCE [LARGE SCALE GENOMIC DNA]</scope>
    <source>
        <strain evidence="1 2">YOKOZUNA-1</strain>
    </source>
</reference>
<comment type="caution">
    <text evidence="1">The sequence shown here is derived from an EMBL/GenBank/DDBJ whole genome shotgun (WGS) entry which is preliminary data.</text>
</comment>
<proteinExistence type="predicted"/>